<keyword evidence="2" id="KW-0347">Helicase</keyword>
<name>A0A1X4GBG0_9CYAN</name>
<dbReference type="EMBL" id="NBYN01000010">
    <property type="protein sequence ID" value="OSO94472.1"/>
    <property type="molecule type" value="Genomic_DNA"/>
</dbReference>
<dbReference type="InterPro" id="IPR027417">
    <property type="entry name" value="P-loop_NTPase"/>
</dbReference>
<protein>
    <submittedName>
        <fullName evidence="2">Helicase</fullName>
    </submittedName>
</protein>
<gene>
    <name evidence="2" type="ORF">B7O87_02685</name>
</gene>
<keyword evidence="2" id="KW-0067">ATP-binding</keyword>
<proteinExistence type="predicted"/>
<dbReference type="AlphaFoldDB" id="A0A1X4GBG0"/>
<dbReference type="RefSeq" id="WP_085727095.1">
    <property type="nucleotide sequence ID" value="NZ_NBYN01000010.1"/>
</dbReference>
<reference evidence="3" key="1">
    <citation type="submission" date="2017-04" db="EMBL/GenBank/DDBJ databases">
        <authorList>
            <person name="Abreu V.A."/>
            <person name="Popin R.V."/>
            <person name="Rigonato J."/>
            <person name="Andreote A.P."/>
            <person name="Schaker P.C."/>
            <person name="Hoff-Risseti C."/>
            <person name="Alvarenga D.O."/>
            <person name="Varani A.M."/>
            <person name="Fiore M.F."/>
        </authorList>
    </citation>
    <scope>NUCLEOTIDE SEQUENCE [LARGE SCALE GENOMIC DNA]</scope>
    <source>
        <strain evidence="3">CENA303</strain>
    </source>
</reference>
<dbReference type="Proteomes" id="UP000192997">
    <property type="component" value="Unassembled WGS sequence"/>
</dbReference>
<evidence type="ECO:0000313" key="3">
    <source>
        <dbReference type="Proteomes" id="UP000192997"/>
    </source>
</evidence>
<evidence type="ECO:0000259" key="1">
    <source>
        <dbReference type="PROSITE" id="PS51194"/>
    </source>
</evidence>
<comment type="caution">
    <text evidence="2">The sequence shown here is derived from an EMBL/GenBank/DDBJ whole genome shotgun (WGS) entry which is preliminary data.</text>
</comment>
<dbReference type="InterPro" id="IPR001650">
    <property type="entry name" value="Helicase_C-like"/>
</dbReference>
<dbReference type="InterPro" id="IPR011579">
    <property type="entry name" value="ATPase_dom"/>
</dbReference>
<dbReference type="PROSITE" id="PS51194">
    <property type="entry name" value="HELICASE_CTER"/>
    <property type="match status" value="1"/>
</dbReference>
<feature type="domain" description="Helicase C-terminal" evidence="1">
    <location>
        <begin position="754"/>
        <end position="923"/>
    </location>
</feature>
<organism evidence="2 3">
    <name type="scientific">Cylindrospermopsis raciborskii CENA303</name>
    <dbReference type="NCBI Taxonomy" id="1170769"/>
    <lineage>
        <taxon>Bacteria</taxon>
        <taxon>Bacillati</taxon>
        <taxon>Cyanobacteriota</taxon>
        <taxon>Cyanophyceae</taxon>
        <taxon>Nostocales</taxon>
        <taxon>Aphanizomenonaceae</taxon>
        <taxon>Cylindrospermopsis</taxon>
    </lineage>
</organism>
<dbReference type="Gene3D" id="3.40.50.300">
    <property type="entry name" value="P-loop containing nucleotide triphosphate hydrolases"/>
    <property type="match status" value="1"/>
</dbReference>
<dbReference type="SUPFAM" id="SSF52540">
    <property type="entry name" value="P-loop containing nucleoside triphosphate hydrolases"/>
    <property type="match status" value="1"/>
</dbReference>
<dbReference type="Pfam" id="PF00271">
    <property type="entry name" value="Helicase_C"/>
    <property type="match status" value="1"/>
</dbReference>
<keyword evidence="2" id="KW-0547">Nucleotide-binding</keyword>
<dbReference type="GO" id="GO:0004386">
    <property type="term" value="F:helicase activity"/>
    <property type="evidence" value="ECO:0007669"/>
    <property type="project" value="UniProtKB-KW"/>
</dbReference>
<dbReference type="GO" id="GO:0005524">
    <property type="term" value="F:ATP binding"/>
    <property type="evidence" value="ECO:0007669"/>
    <property type="project" value="InterPro"/>
</dbReference>
<keyword evidence="2" id="KW-0378">Hydrolase</keyword>
<accession>A0A1X4GBG0</accession>
<evidence type="ECO:0000313" key="2">
    <source>
        <dbReference type="EMBL" id="OSO94472.1"/>
    </source>
</evidence>
<dbReference type="Pfam" id="PF01637">
    <property type="entry name" value="ATPase_2"/>
    <property type="match status" value="1"/>
</dbReference>
<sequence length="1209" mass="139407">MNGKIADDLGRLFEVGFNVGILNYIHQNQIQNRFGDLYSQELKNLSPSKIKQLIVNKLISDIDQEIAKTWCDFFLQKGFLSGLNLFREYLKSWGCDHQSSLNNLEIIYYQCRFNNDNSLGAHEVSETHWFTNLLSQLPNLNIGEQDFNKYKEKGEFLNADTLMLLRYKNNYRLLCLDLSVFSIHTDDDLKNIDYVEIIRNLLLQEVNYLRSKSVFSKLLIDTETLSLDFDSDLKEFFTAFKYQDKESAKSIQAGSYIYSFWQFLQKSNLVEKGIIPDRKRLVCNAVGYSDRSVNTICIPGENLELLETCYQIYREHNRREEIMEVGERVFLNIRINAQRNFAQGRKMVDSIMGISPDTINILPPHIETISGFYNTVAPVPSELISSLDLTGRPNFRQAHNQLIQRYLASDNTYLFLTGNPGIGKTTAIVDFIIEHKDEGFLFFYVSPRKQVNLDIIEKFKNRKDGKLVDDRIFAINSDSNLIQDNFGELSVAYTSNDHEEDFTLGNVRFLNSNNMDRISHRKNRLAQITDDTFKDMGTKNKGVLNSICQGLHHLIADQKHNQIIATSSIQSLRKTQLGDTLKHLEKIFSDAYNSKEDKVLTERMRNISSRIKHLFIMIDEITGDEGGAEFLQGIKKIVNKYQLSDQNNGFNTKIIVADASIVDKNVISQHLKDGSPQPNKIYFRRAESHIQPLSVESFEFASKSAILINTNTYPAKSLTIKYQIIVESCRFNNQSKLKNKSELEKKCQEELFKDIRELLTKDNVEQFIVYIQNKSKLSELIDKIQQELGRENFRQNQHFLAIHANISAAEKEEVKKYQKTVKVIFMTASGSRGLSFPKAKHILVEIPKFEIEKNLMEIIQVIYRGRGEDDIDNQDKYINFYLAERSVYYGDQMDISVRENCLSLLNLLLILKASIMTRIQGYGSLGKKNYILIPIGGKSVFAAGDSFASKIENLITQLKREYSYNKSHTCLQDAYMKIESLMSRAKFTTSKSHQESYLKIRESFNSKFADSSKTLDQLLDFIPLELAYISGGLLIVPCSQIRQSYSIPLLEIQKYANPELLNKLKNISSNPSYPENLTSAVKDGMELVEKLINAPKKSQKYDQYQESLQADQYYALPLFAFISGDVMKQYFETHPQEPEDMRFKDILSIYIRSLYPVTNILPIGHIYEEFPFIVFNSYSLDEMRDKLFTEKYLLNSQELNVLSLILSSK</sequence>